<sequence length="264" mass="28519">MKTGTEATERGFASSYSDSATSKPNAFTLVARKKKKNRNGKGATMKVFTPEQKLEKSRAELHSDSNWLDAVSRTVHGATANLPAAAIQSILCLGLGSPSESAQARFQLSFLLELRDKILPEGKHELEGATLAFMPHCDRVLYENFLRANWRPEAIADLLLIGNDLRGIPSRVLGKESPCISRLAPLLASTPLPEHRAFPDAFSSTAVQHFDTASLNLTYTTTELSALASSASSSIDSEVDSCSAVLGRTGFWYVAETSEEDAIG</sequence>
<feature type="region of interest" description="Disordered" evidence="2">
    <location>
        <begin position="1"/>
        <end position="21"/>
    </location>
</feature>
<feature type="domain" description="SRR1-like" evidence="3">
    <location>
        <begin position="82"/>
        <end position="118"/>
    </location>
</feature>
<accession>A0A9Q5HQS8</accession>
<evidence type="ECO:0000259" key="3">
    <source>
        <dbReference type="Pfam" id="PF07985"/>
    </source>
</evidence>
<dbReference type="PANTHER" id="PTHR28626">
    <property type="entry name" value="SRR1-LIKE PROTEIN"/>
    <property type="match status" value="1"/>
</dbReference>
<proteinExistence type="inferred from homology"/>
<evidence type="ECO:0000313" key="4">
    <source>
        <dbReference type="EMBL" id="OCB84112.1"/>
    </source>
</evidence>
<evidence type="ECO:0000313" key="5">
    <source>
        <dbReference type="Proteomes" id="UP000757232"/>
    </source>
</evidence>
<protein>
    <recommendedName>
        <fullName evidence="3">SRR1-like domain-containing protein</fullName>
    </recommendedName>
</protein>
<comment type="similarity">
    <text evidence="1">Belongs to the SRR1 family.</text>
</comment>
<feature type="domain" description="SRR1-like" evidence="3">
    <location>
        <begin position="120"/>
        <end position="208"/>
    </location>
</feature>
<dbReference type="Pfam" id="PF07985">
    <property type="entry name" value="SRR1"/>
    <property type="match status" value="2"/>
</dbReference>
<dbReference type="GO" id="GO:0005634">
    <property type="term" value="C:nucleus"/>
    <property type="evidence" value="ECO:0007669"/>
    <property type="project" value="TreeGrafter"/>
</dbReference>
<name>A0A9Q5HQS8_SANBA</name>
<comment type="caution">
    <text evidence="4">The sequence shown here is derived from an EMBL/GenBank/DDBJ whole genome shotgun (WGS) entry which is preliminary data.</text>
</comment>
<dbReference type="AlphaFoldDB" id="A0A9Q5HQS8"/>
<dbReference type="InterPro" id="IPR040044">
    <property type="entry name" value="SRR1L"/>
</dbReference>
<evidence type="ECO:0000256" key="2">
    <source>
        <dbReference type="SAM" id="MobiDB-lite"/>
    </source>
</evidence>
<dbReference type="OrthoDB" id="551431at2759"/>
<dbReference type="Proteomes" id="UP000757232">
    <property type="component" value="Unassembled WGS sequence"/>
</dbReference>
<dbReference type="InterPro" id="IPR012942">
    <property type="entry name" value="SRR1-like"/>
</dbReference>
<keyword evidence="5" id="KW-1185">Reference proteome</keyword>
<organism evidence="4 5">
    <name type="scientific">Sanghuangporus baumii</name>
    <name type="common">Phellinus baumii</name>
    <dbReference type="NCBI Taxonomy" id="108892"/>
    <lineage>
        <taxon>Eukaryota</taxon>
        <taxon>Fungi</taxon>
        <taxon>Dikarya</taxon>
        <taxon>Basidiomycota</taxon>
        <taxon>Agaricomycotina</taxon>
        <taxon>Agaricomycetes</taxon>
        <taxon>Hymenochaetales</taxon>
        <taxon>Hymenochaetaceae</taxon>
        <taxon>Sanghuangporus</taxon>
    </lineage>
</organism>
<evidence type="ECO:0000256" key="1">
    <source>
        <dbReference type="ARBA" id="ARBA00009856"/>
    </source>
</evidence>
<dbReference type="EMBL" id="LNZH02000216">
    <property type="protein sequence ID" value="OCB84112.1"/>
    <property type="molecule type" value="Genomic_DNA"/>
</dbReference>
<reference evidence="4" key="1">
    <citation type="submission" date="2016-06" db="EMBL/GenBank/DDBJ databases">
        <title>Draft Genome sequence of the fungus Inonotus baumii.</title>
        <authorList>
            <person name="Zhu H."/>
            <person name="Lin W."/>
        </authorList>
    </citation>
    <scope>NUCLEOTIDE SEQUENCE</scope>
    <source>
        <strain evidence="4">821</strain>
    </source>
</reference>
<gene>
    <name evidence="4" type="ORF">A7U60_g8785</name>
</gene>
<dbReference type="GO" id="GO:0005737">
    <property type="term" value="C:cytoplasm"/>
    <property type="evidence" value="ECO:0007669"/>
    <property type="project" value="TreeGrafter"/>
</dbReference>
<dbReference type="PANTHER" id="PTHR28626:SF3">
    <property type="entry name" value="SRR1-LIKE PROTEIN"/>
    <property type="match status" value="1"/>
</dbReference>